<sequence>MQTKLSLKGLAPQQMTQKLDGFMQKIKQLSDLISLDLTTFQADHIALRINEQDLAICAHREWQKHGTVISNACINGRPIIVLLFDEALLWGDWHIECLELPYPIEGKHYPEQTWEHVEFVIPSSAQTADEYLEDLQTKLPNFAKQYHSLSELGVEIKLSSPKAEGERISNPTIAFKWDNICIKLHPHSLREIIESEQLG</sequence>
<dbReference type="Pfam" id="PF06185">
    <property type="entry name" value="YecM"/>
    <property type="match status" value="1"/>
</dbReference>
<dbReference type="Proteomes" id="UP000002943">
    <property type="component" value="Unassembled WGS sequence"/>
</dbReference>
<dbReference type="RefSeq" id="WP_009600187.1">
    <property type="nucleotide sequence ID" value="NZ_AEIU01000050.1"/>
</dbReference>
<dbReference type="NCBIfam" id="NF008683">
    <property type="entry name" value="PRK11700.1-6"/>
    <property type="match status" value="1"/>
</dbReference>
<reference evidence="1 2" key="1">
    <citation type="journal article" date="2012" name="Int. J. Syst. Evol. Microbiol.">
        <title>Vibrio caribbeanicus sp. nov., isolated from the marine sponge Scleritoderma cyanea.</title>
        <authorList>
            <person name="Hoffmann M."/>
            <person name="Monday S.R."/>
            <person name="Allard M.W."/>
            <person name="Strain E.A."/>
            <person name="Whittaker P."/>
            <person name="Naum M."/>
            <person name="McCarthy P.J."/>
            <person name="Lopez J.V."/>
            <person name="Fischer M."/>
            <person name="Brown E.W."/>
        </authorList>
    </citation>
    <scope>NUCLEOTIDE SEQUENCE [LARGE SCALE GENOMIC DNA]</scope>
    <source>
        <strain evidence="1 2">ATCC BAA-2122</strain>
    </source>
</reference>
<dbReference type="OrthoDB" id="5689462at2"/>
<protein>
    <recommendedName>
        <fullName evidence="3">VOC family protein</fullName>
    </recommendedName>
</protein>
<dbReference type="PANTHER" id="PTHR37519">
    <property type="match status" value="1"/>
</dbReference>
<accession>E3BGU3</accession>
<dbReference type="EMBL" id="AEIU01000050">
    <property type="protein sequence ID" value="EFP97750.1"/>
    <property type="molecule type" value="Genomic_DNA"/>
</dbReference>
<organism evidence="1 2">
    <name type="scientific">Vibrio caribbeanicus ATCC BAA-2122</name>
    <dbReference type="NCBI Taxonomy" id="796620"/>
    <lineage>
        <taxon>Bacteria</taxon>
        <taxon>Pseudomonadati</taxon>
        <taxon>Pseudomonadota</taxon>
        <taxon>Gammaproteobacteria</taxon>
        <taxon>Vibrionales</taxon>
        <taxon>Vibrionaceae</taxon>
        <taxon>Vibrio</taxon>
    </lineage>
</organism>
<dbReference type="PANTHER" id="PTHR37519:SF1">
    <property type="entry name" value="DIHYDROXYBIPHENYL DIOXYGENASE DOMAIN-CONTAINING PROTEIN"/>
    <property type="match status" value="1"/>
</dbReference>
<evidence type="ECO:0008006" key="3">
    <source>
        <dbReference type="Google" id="ProtNLM"/>
    </source>
</evidence>
<name>E3BGU3_9VIBR</name>
<dbReference type="eggNOG" id="COG3102">
    <property type="taxonomic scope" value="Bacteria"/>
</dbReference>
<gene>
    <name evidence="1" type="ORF">VIBC2010_13929</name>
</gene>
<dbReference type="Gene3D" id="3.10.180.10">
    <property type="entry name" value="2,3-Dihydroxybiphenyl 1,2-Dioxygenase, domain 1"/>
    <property type="match status" value="1"/>
</dbReference>
<comment type="caution">
    <text evidence="1">The sequence shown here is derived from an EMBL/GenBank/DDBJ whole genome shotgun (WGS) entry which is preliminary data.</text>
</comment>
<dbReference type="SUPFAM" id="SSF54593">
    <property type="entry name" value="Glyoxalase/Bleomycin resistance protein/Dihydroxybiphenyl dioxygenase"/>
    <property type="match status" value="1"/>
</dbReference>
<evidence type="ECO:0000313" key="2">
    <source>
        <dbReference type="Proteomes" id="UP000002943"/>
    </source>
</evidence>
<dbReference type="GO" id="GO:0005829">
    <property type="term" value="C:cytosol"/>
    <property type="evidence" value="ECO:0007669"/>
    <property type="project" value="TreeGrafter"/>
</dbReference>
<dbReference type="InterPro" id="IPR029068">
    <property type="entry name" value="Glyas_Bleomycin-R_OHBP_Dase"/>
</dbReference>
<dbReference type="STRING" id="796620.VIBC2010_13929"/>
<dbReference type="InterPro" id="IPR010393">
    <property type="entry name" value="DUF991_YecM-like"/>
</dbReference>
<dbReference type="AlphaFoldDB" id="E3BGU3"/>
<evidence type="ECO:0000313" key="1">
    <source>
        <dbReference type="EMBL" id="EFP97750.1"/>
    </source>
</evidence>
<proteinExistence type="predicted"/>
<keyword evidence="2" id="KW-1185">Reference proteome</keyword>